<dbReference type="Gene3D" id="1.10.472.10">
    <property type="entry name" value="Cyclin-like"/>
    <property type="match status" value="1"/>
</dbReference>
<dbReference type="InterPro" id="IPR036915">
    <property type="entry name" value="Cyclin-like_sf"/>
</dbReference>
<dbReference type="SUPFAM" id="SSF47954">
    <property type="entry name" value="Cyclin-like"/>
    <property type="match status" value="1"/>
</dbReference>
<name>J7RGG6_HUIN7</name>
<dbReference type="GO" id="GO:0005634">
    <property type="term" value="C:nucleus"/>
    <property type="evidence" value="ECO:0007669"/>
    <property type="project" value="EnsemblFungi"/>
</dbReference>
<dbReference type="GO" id="GO:0016538">
    <property type="term" value="F:cyclin-dependent protein serine/threonine kinase regulator activity"/>
    <property type="evidence" value="ECO:0007669"/>
    <property type="project" value="EnsemblFungi"/>
</dbReference>
<reference evidence="3" key="2">
    <citation type="submission" date="2012-08" db="EMBL/GenBank/DDBJ databases">
        <title>Genome sequence of Kazachstania naganishii.</title>
        <authorList>
            <person name="Gordon J.L."/>
            <person name="Armisen D."/>
            <person name="Proux-Wera E."/>
            <person name="OhEigeartaigh S.S."/>
            <person name="Byrne K.P."/>
            <person name="Wolfe K.H."/>
        </authorList>
    </citation>
    <scope>NUCLEOTIDE SEQUENCE [LARGE SCALE GENOMIC DNA]</scope>
    <source>
        <strain evidence="3">ATCC MYA-139 / BCRC 22969 / CBS 8797 / CCRC 22969 / KCTC 17520 / NBRC 10181 / NCYC 3082</strain>
    </source>
</reference>
<dbReference type="GeneID" id="34524288"/>
<dbReference type="KEGG" id="kng:KNAG_0B01960"/>
<dbReference type="AlphaFoldDB" id="J7RGG6"/>
<proteinExistence type="predicted"/>
<protein>
    <recommendedName>
        <fullName evidence="1">Cyclin N-terminal domain-containing protein</fullName>
    </recommendedName>
</protein>
<dbReference type="InterPro" id="IPR013922">
    <property type="entry name" value="Cyclin_PHO80-like"/>
</dbReference>
<dbReference type="eggNOG" id="KOG1674">
    <property type="taxonomic scope" value="Eukaryota"/>
</dbReference>
<organism evidence="2 3">
    <name type="scientific">Huiozyma naganishii (strain ATCC MYA-139 / BCRC 22969 / CBS 8797 / KCTC 17520 / NBRC 10181 / NCYC 3082 / Yp74L-3)</name>
    <name type="common">Yeast</name>
    <name type="synonym">Kazachstania naganishii</name>
    <dbReference type="NCBI Taxonomy" id="1071383"/>
    <lineage>
        <taxon>Eukaryota</taxon>
        <taxon>Fungi</taxon>
        <taxon>Dikarya</taxon>
        <taxon>Ascomycota</taxon>
        <taxon>Saccharomycotina</taxon>
        <taxon>Saccharomycetes</taxon>
        <taxon>Saccharomycetales</taxon>
        <taxon>Saccharomycetaceae</taxon>
        <taxon>Huiozyma</taxon>
    </lineage>
</organism>
<dbReference type="GO" id="GO:0019901">
    <property type="term" value="F:protein kinase binding"/>
    <property type="evidence" value="ECO:0007669"/>
    <property type="project" value="InterPro"/>
</dbReference>
<dbReference type="OrthoDB" id="286814at2759"/>
<keyword evidence="3" id="KW-1185">Reference proteome</keyword>
<dbReference type="OMA" id="DYDANSW"/>
<dbReference type="EMBL" id="HE978315">
    <property type="protein sequence ID" value="CCK68638.1"/>
    <property type="molecule type" value="Genomic_DNA"/>
</dbReference>
<evidence type="ECO:0000259" key="1">
    <source>
        <dbReference type="Pfam" id="PF00134"/>
    </source>
</evidence>
<gene>
    <name evidence="2" type="primary">KNAG0B01960</name>
    <name evidence="2" type="ordered locus">KNAG_0B01960</name>
</gene>
<dbReference type="RefSeq" id="XP_022462884.1">
    <property type="nucleotide sequence ID" value="XM_022611479.1"/>
</dbReference>
<dbReference type="GO" id="GO:0031647">
    <property type="term" value="P:regulation of protein stability"/>
    <property type="evidence" value="ECO:0007669"/>
    <property type="project" value="EnsemblFungi"/>
</dbReference>
<dbReference type="Pfam" id="PF00134">
    <property type="entry name" value="Cyclin_N"/>
    <property type="match status" value="1"/>
</dbReference>
<dbReference type="GO" id="GO:0016242">
    <property type="term" value="P:negative regulation of macroautophagy"/>
    <property type="evidence" value="ECO:0007669"/>
    <property type="project" value="EnsemblFungi"/>
</dbReference>
<dbReference type="Proteomes" id="UP000006310">
    <property type="component" value="Chromosome 2"/>
</dbReference>
<dbReference type="InterPro" id="IPR006671">
    <property type="entry name" value="Cyclin_N"/>
</dbReference>
<evidence type="ECO:0000313" key="2">
    <source>
        <dbReference type="EMBL" id="CCK68638.1"/>
    </source>
</evidence>
<dbReference type="HOGENOM" id="CLU_101101_1_0_1"/>
<evidence type="ECO:0000313" key="3">
    <source>
        <dbReference type="Proteomes" id="UP000006310"/>
    </source>
</evidence>
<feature type="domain" description="Cyclin N-terminal" evidence="1">
    <location>
        <begin position="73"/>
        <end position="177"/>
    </location>
</feature>
<dbReference type="STRING" id="1071383.J7RGG6"/>
<dbReference type="PANTHER" id="PTHR15615">
    <property type="match status" value="1"/>
</dbReference>
<sequence>MQVTPDFQACELKCSGPYLHQQKQHCRDIYQTPPHEGLVRKACVIKASSNSSSALNHNVTALVSKLTLHPQNKRINNSISSISGFLVEVLKRSKSNRHTTSLASFYFTRLMQAEKFDALPEFAQCAKRVFLICLILAHKFLTDNTFSAETWSKISGLPKKTLSDMERWVLKKLDYNLFVEAETMTKWNTELLSQTTITLSHGLKRYRRDEEQEDVNLIASSKKVKVV</sequence>
<dbReference type="PANTHER" id="PTHR15615:SF36">
    <property type="entry name" value="PHO85 CYCLIN-5"/>
    <property type="match status" value="1"/>
</dbReference>
<accession>J7RGG6</accession>
<dbReference type="CDD" id="cd20557">
    <property type="entry name" value="CYCLIN_ScPCL1-like"/>
    <property type="match status" value="1"/>
</dbReference>
<reference evidence="2 3" key="1">
    <citation type="journal article" date="2011" name="Proc. Natl. Acad. Sci. U.S.A.">
        <title>Evolutionary erosion of yeast sex chromosomes by mating-type switching accidents.</title>
        <authorList>
            <person name="Gordon J.L."/>
            <person name="Armisen D."/>
            <person name="Proux-Wera E."/>
            <person name="Oheigeartaigh S.S."/>
            <person name="Byrne K.P."/>
            <person name="Wolfe K.H."/>
        </authorList>
    </citation>
    <scope>NUCLEOTIDE SEQUENCE [LARGE SCALE GENOMIC DNA]</scope>
    <source>
        <strain evidence="3">ATCC MYA-139 / BCRC 22969 / CBS 8797 / CCRC 22969 / KCTC 17520 / NBRC 10181 / NCYC 3082</strain>
    </source>
</reference>
<dbReference type="GO" id="GO:0000307">
    <property type="term" value="C:cyclin-dependent protein kinase holoenzyme complex"/>
    <property type="evidence" value="ECO:0007669"/>
    <property type="project" value="EnsemblFungi"/>
</dbReference>